<sequence>MTASSLLNNKNWTDGKVFRTQRQRIVCLVVGLLLVCIVVGAAVGGTLASKRARTTAGDGDSSPATSSPSVTPSAGPTTPPPKSIKQNSSLAVTAWRKINGVEIYLFFQGPDNVVYRSTFDSASGPSTDNSSSLWQPPTAATTQAAPTSPLGATTIVHDKQFQPQIQLYHISANNHITGTNFNQQSQPTVQVDDVNTFNLVSHPSSRIACYWPYVIYQDANDNYVELRITLDEGGTLAPEPGGNARNLRVVGAEGSRIAVVPLSTLFSTTARSGGYGIIGQASGGNLVALIPDEKQTANVTRSWSGGPNFPTINLPLGASFAAFATAHPNDANNRTDTYVLYQAADGGIEVVWRDDESDWKTARPAALADADVGTDIACVTMPESMSTATGAVLLLEQASAETRCYFQRGGAVREVRLDRDGWVDVGSVPLP</sequence>
<feature type="compositionally biased region" description="Low complexity" evidence="1">
    <location>
        <begin position="135"/>
        <end position="149"/>
    </location>
</feature>
<keyword evidence="2" id="KW-1133">Transmembrane helix</keyword>
<name>A0AA38RJB7_9PEZI</name>
<dbReference type="Gene3D" id="2.120.10.70">
    <property type="entry name" value="Fucose-specific lectin"/>
    <property type="match status" value="1"/>
</dbReference>
<gene>
    <name evidence="3" type="ORF">NKR19_g5815</name>
</gene>
<evidence type="ECO:0000256" key="1">
    <source>
        <dbReference type="SAM" id="MobiDB-lite"/>
    </source>
</evidence>
<keyword evidence="4" id="KW-1185">Reference proteome</keyword>
<keyword evidence="2" id="KW-0812">Transmembrane</keyword>
<protein>
    <recommendedName>
        <fullName evidence="5">Fucose-specific lectin</fullName>
    </recommendedName>
</protein>
<keyword evidence="2" id="KW-0472">Membrane</keyword>
<evidence type="ECO:0000313" key="4">
    <source>
        <dbReference type="Proteomes" id="UP001174691"/>
    </source>
</evidence>
<organism evidence="3 4">
    <name type="scientific">Coniochaeta hoffmannii</name>
    <dbReference type="NCBI Taxonomy" id="91930"/>
    <lineage>
        <taxon>Eukaryota</taxon>
        <taxon>Fungi</taxon>
        <taxon>Dikarya</taxon>
        <taxon>Ascomycota</taxon>
        <taxon>Pezizomycotina</taxon>
        <taxon>Sordariomycetes</taxon>
        <taxon>Sordariomycetidae</taxon>
        <taxon>Coniochaetales</taxon>
        <taxon>Coniochaetaceae</taxon>
        <taxon>Coniochaeta</taxon>
    </lineage>
</organism>
<proteinExistence type="predicted"/>
<dbReference type="EMBL" id="JANBVN010000083">
    <property type="protein sequence ID" value="KAJ9149140.1"/>
    <property type="molecule type" value="Genomic_DNA"/>
</dbReference>
<feature type="compositionally biased region" description="Polar residues" evidence="1">
    <location>
        <begin position="125"/>
        <end position="134"/>
    </location>
</feature>
<accession>A0AA38RJB7</accession>
<dbReference type="SUPFAM" id="SSF89372">
    <property type="entry name" value="Fucose-specific lectin"/>
    <property type="match status" value="1"/>
</dbReference>
<dbReference type="AlphaFoldDB" id="A0AA38RJB7"/>
<feature type="compositionally biased region" description="Low complexity" evidence="1">
    <location>
        <begin position="61"/>
        <end position="76"/>
    </location>
</feature>
<evidence type="ECO:0000256" key="2">
    <source>
        <dbReference type="SAM" id="Phobius"/>
    </source>
</evidence>
<feature type="region of interest" description="Disordered" evidence="1">
    <location>
        <begin position="49"/>
        <end position="87"/>
    </location>
</feature>
<feature type="transmembrane region" description="Helical" evidence="2">
    <location>
        <begin position="25"/>
        <end position="48"/>
    </location>
</feature>
<evidence type="ECO:0000313" key="3">
    <source>
        <dbReference type="EMBL" id="KAJ9149140.1"/>
    </source>
</evidence>
<reference evidence="3" key="1">
    <citation type="submission" date="2022-07" db="EMBL/GenBank/DDBJ databases">
        <title>Fungi with potential for degradation of polypropylene.</title>
        <authorList>
            <person name="Gostincar C."/>
        </authorList>
    </citation>
    <scope>NUCLEOTIDE SEQUENCE</scope>
    <source>
        <strain evidence="3">EXF-13287</strain>
    </source>
</reference>
<evidence type="ECO:0008006" key="5">
    <source>
        <dbReference type="Google" id="ProtNLM"/>
    </source>
</evidence>
<feature type="region of interest" description="Disordered" evidence="1">
    <location>
        <begin position="125"/>
        <end position="149"/>
    </location>
</feature>
<comment type="caution">
    <text evidence="3">The sequence shown here is derived from an EMBL/GenBank/DDBJ whole genome shotgun (WGS) entry which is preliminary data.</text>
</comment>
<dbReference type="Proteomes" id="UP001174691">
    <property type="component" value="Unassembled WGS sequence"/>
</dbReference>